<name>A0A1I7WTK9_HETBA</name>
<proteinExistence type="predicted"/>
<accession>A0A1I7WTK9</accession>
<evidence type="ECO:0000313" key="1">
    <source>
        <dbReference type="Proteomes" id="UP000095283"/>
    </source>
</evidence>
<evidence type="ECO:0000313" key="2">
    <source>
        <dbReference type="WBParaSite" id="Hba_08517"/>
    </source>
</evidence>
<reference evidence="2" key="1">
    <citation type="submission" date="2016-11" db="UniProtKB">
        <authorList>
            <consortium name="WormBaseParasite"/>
        </authorList>
    </citation>
    <scope>IDENTIFICATION</scope>
</reference>
<dbReference type="Proteomes" id="UP000095283">
    <property type="component" value="Unplaced"/>
</dbReference>
<sequence>MQIALCDVIAVDKELHAGCDSIGSKLDMTSV</sequence>
<protein>
    <submittedName>
        <fullName evidence="2">Diguanylate cyclase</fullName>
    </submittedName>
</protein>
<keyword evidence="1" id="KW-1185">Reference proteome</keyword>
<organism evidence="1 2">
    <name type="scientific">Heterorhabditis bacteriophora</name>
    <name type="common">Entomopathogenic nematode worm</name>
    <dbReference type="NCBI Taxonomy" id="37862"/>
    <lineage>
        <taxon>Eukaryota</taxon>
        <taxon>Metazoa</taxon>
        <taxon>Ecdysozoa</taxon>
        <taxon>Nematoda</taxon>
        <taxon>Chromadorea</taxon>
        <taxon>Rhabditida</taxon>
        <taxon>Rhabditina</taxon>
        <taxon>Rhabditomorpha</taxon>
        <taxon>Strongyloidea</taxon>
        <taxon>Heterorhabditidae</taxon>
        <taxon>Heterorhabditis</taxon>
    </lineage>
</organism>
<dbReference type="AlphaFoldDB" id="A0A1I7WTK9"/>
<dbReference type="WBParaSite" id="Hba_08517">
    <property type="protein sequence ID" value="Hba_08517"/>
    <property type="gene ID" value="Hba_08517"/>
</dbReference>